<comment type="caution">
    <text evidence="7">The sequence shown here is derived from an EMBL/GenBank/DDBJ whole genome shotgun (WGS) entry which is preliminary data.</text>
</comment>
<comment type="subcellular location">
    <subcellularLocation>
        <location evidence="1">Membrane</location>
        <topology evidence="1">Multi-pass membrane protein</topology>
    </subcellularLocation>
</comment>
<feature type="domain" description="ABC-2 type transporter transmembrane" evidence="6">
    <location>
        <begin position="45"/>
        <end position="234"/>
    </location>
</feature>
<keyword evidence="4 5" id="KW-0472">Membrane</keyword>
<sequence length="252" mass="29175">MIEIFYLVKKDLKIRSKYKSIWLNMALTPFFMISPYVFSTKLIGTESLSQEVLIGTLLWYWLTQYFFGVGDGFGEERMEGTLVTIIISPVKLSTFLFAKGFDTLIMNLYLSFFTFLFFIFNGIKINNIVPIFVLLLISGLYITFFSFFYAALALWKRRINSINTTIQYFLGVFSGMTTDIGLFPIYLKAISYIIPLSYLISIGRNIINSNFSNNIISFLILNIVSFTYLFLGLYLLKKVENQTRKSGGWESW</sequence>
<evidence type="ECO:0000313" key="7">
    <source>
        <dbReference type="EMBL" id="TGG85909.1"/>
    </source>
</evidence>
<dbReference type="InterPro" id="IPR013525">
    <property type="entry name" value="ABC2_TM"/>
</dbReference>
<evidence type="ECO:0000256" key="1">
    <source>
        <dbReference type="ARBA" id="ARBA00004141"/>
    </source>
</evidence>
<dbReference type="Proteomes" id="UP000297288">
    <property type="component" value="Unassembled WGS sequence"/>
</dbReference>
<organism evidence="7 8">
    <name type="scientific">Geotoga petraea</name>
    <dbReference type="NCBI Taxonomy" id="28234"/>
    <lineage>
        <taxon>Bacteria</taxon>
        <taxon>Thermotogati</taxon>
        <taxon>Thermotogota</taxon>
        <taxon>Thermotogae</taxon>
        <taxon>Petrotogales</taxon>
        <taxon>Petrotogaceae</taxon>
        <taxon>Geotoga</taxon>
    </lineage>
</organism>
<evidence type="ECO:0000313" key="8">
    <source>
        <dbReference type="Proteomes" id="UP000297288"/>
    </source>
</evidence>
<gene>
    <name evidence="7" type="ORF">E4650_10160</name>
</gene>
<dbReference type="PANTHER" id="PTHR43229:SF2">
    <property type="entry name" value="NODULATION PROTEIN J"/>
    <property type="match status" value="1"/>
</dbReference>
<reference evidence="7 8" key="1">
    <citation type="submission" date="2019-04" db="EMBL/GenBank/DDBJ databases">
        <title>Draft genome sequence data and analysis of a Fermenting Bacterium, Geotoga petraea strain HO-Geo1, isolated from heavy-oil petroleum reservoir in Russia.</title>
        <authorList>
            <person name="Grouzdev D.S."/>
            <person name="Semenova E.M."/>
            <person name="Sokolova D.S."/>
            <person name="Tourova T.P."/>
            <person name="Poltaraus A.B."/>
            <person name="Nazina T.N."/>
        </authorList>
    </citation>
    <scope>NUCLEOTIDE SEQUENCE [LARGE SCALE GENOMIC DNA]</scope>
    <source>
        <strain evidence="7 8">HO-Geo1</strain>
    </source>
</reference>
<evidence type="ECO:0000256" key="2">
    <source>
        <dbReference type="ARBA" id="ARBA00022692"/>
    </source>
</evidence>
<proteinExistence type="predicted"/>
<evidence type="ECO:0000256" key="4">
    <source>
        <dbReference type="ARBA" id="ARBA00023136"/>
    </source>
</evidence>
<evidence type="ECO:0000259" key="6">
    <source>
        <dbReference type="Pfam" id="PF12698"/>
    </source>
</evidence>
<dbReference type="OrthoDB" id="9788252at2"/>
<evidence type="ECO:0000256" key="5">
    <source>
        <dbReference type="SAM" id="Phobius"/>
    </source>
</evidence>
<feature type="transmembrane region" description="Helical" evidence="5">
    <location>
        <begin position="167"/>
        <end position="194"/>
    </location>
</feature>
<dbReference type="GO" id="GO:0140359">
    <property type="term" value="F:ABC-type transporter activity"/>
    <property type="evidence" value="ECO:0007669"/>
    <property type="project" value="InterPro"/>
</dbReference>
<accession>A0A4Z0VQG1</accession>
<feature type="transmembrane region" description="Helical" evidence="5">
    <location>
        <begin position="214"/>
        <end position="236"/>
    </location>
</feature>
<dbReference type="EMBL" id="SRME01000013">
    <property type="protein sequence ID" value="TGG85909.1"/>
    <property type="molecule type" value="Genomic_DNA"/>
</dbReference>
<dbReference type="GO" id="GO:0016020">
    <property type="term" value="C:membrane"/>
    <property type="evidence" value="ECO:0007669"/>
    <property type="project" value="UniProtKB-SubCell"/>
</dbReference>
<dbReference type="InterPro" id="IPR051784">
    <property type="entry name" value="Nod_factor_ABC_transporter"/>
</dbReference>
<dbReference type="Pfam" id="PF12698">
    <property type="entry name" value="ABC2_membrane_3"/>
    <property type="match status" value="1"/>
</dbReference>
<keyword evidence="2 5" id="KW-0812">Transmembrane</keyword>
<dbReference type="AlphaFoldDB" id="A0A4Z0VQG1"/>
<protein>
    <submittedName>
        <fullName evidence="7">ABC transporter permease</fullName>
    </submittedName>
</protein>
<feature type="transmembrane region" description="Helical" evidence="5">
    <location>
        <begin position="129"/>
        <end position="155"/>
    </location>
</feature>
<evidence type="ECO:0000256" key="3">
    <source>
        <dbReference type="ARBA" id="ARBA00022989"/>
    </source>
</evidence>
<name>A0A4Z0VQG1_9BACT</name>
<feature type="transmembrane region" description="Helical" evidence="5">
    <location>
        <begin position="104"/>
        <end position="123"/>
    </location>
</feature>
<dbReference type="PANTHER" id="PTHR43229">
    <property type="entry name" value="NODULATION PROTEIN J"/>
    <property type="match status" value="1"/>
</dbReference>
<keyword evidence="3 5" id="KW-1133">Transmembrane helix</keyword>
<feature type="transmembrane region" description="Helical" evidence="5">
    <location>
        <begin position="21"/>
        <end position="38"/>
    </location>
</feature>